<reference evidence="3 5" key="1">
    <citation type="submission" date="2020-01" db="EMBL/GenBank/DDBJ databases">
        <authorList>
            <consortium name="DOE Joint Genome Institute"/>
            <person name="Haridas S."/>
            <person name="Albert R."/>
            <person name="Binder M."/>
            <person name="Bloem J."/>
            <person name="Labutti K."/>
            <person name="Salamov A."/>
            <person name="Andreopoulos B."/>
            <person name="Baker S.E."/>
            <person name="Barry K."/>
            <person name="Bills G."/>
            <person name="Bluhm B.H."/>
            <person name="Cannon C."/>
            <person name="Castanera R."/>
            <person name="Culley D.E."/>
            <person name="Daum C."/>
            <person name="Ezra D."/>
            <person name="Gonzalez J.B."/>
            <person name="Henrissat B."/>
            <person name="Kuo A."/>
            <person name="Liang C."/>
            <person name="Lipzen A."/>
            <person name="Lutzoni F."/>
            <person name="Magnuson J."/>
            <person name="Mondo S."/>
            <person name="Nolan M."/>
            <person name="Ohm R."/>
            <person name="Pangilinan J."/>
            <person name="Park H.-J."/>
            <person name="Ramirez L."/>
            <person name="Alfaro M."/>
            <person name="Sun H."/>
            <person name="Tritt A."/>
            <person name="Yoshinaga Y."/>
            <person name="Zwiers L.-H."/>
            <person name="Turgeon B.G."/>
            <person name="Goodwin S.B."/>
            <person name="Spatafora J.W."/>
            <person name="Crous P.W."/>
            <person name="Grigoriev I.V."/>
        </authorList>
    </citation>
    <scope>NUCLEOTIDE SEQUENCE</scope>
    <source>
        <strain evidence="3 5">CBS 781.70</strain>
    </source>
</reference>
<sequence>MAFSKKDAAGIPSWQRAQPGHSDGEAAVASSPKGDSPEKKTAEVAVGDVDAASAEASLRDQATKFLQDPSIQDASRERKVAFLESKGIPRSDAETLLGPEVQSVEEVVKEADNQPSAPAAKIQTPVAKVETPAVKQSTKDIPPIITYPEFLTHSAKKPPLITANLLWNILYASGTTAAVIYGASKFLVEPLVESLSETRHDFFNHTQEHLTTLNDRLTDTVSTVPAMPLTLKDQVNQLVEADQLSDSSSDSDPTELFHRDIGVQTSPALSRRGSVGPDSLSGLPEAARDAVTDQEAKLQSISDRLQQMIESAKTSKSSNDAMDEQVRDLSSYLTGITYSSPYYGMSGLNTFNYSMNSTAGSGTGKIDAVDAVKADIRGVKGVLLSSRNFPSARAAVR</sequence>
<evidence type="ECO:0000313" key="3">
    <source>
        <dbReference type="EMBL" id="KAF1812497.1"/>
    </source>
</evidence>
<dbReference type="Pfam" id="PF04695">
    <property type="entry name" value="Pex14_N"/>
    <property type="match status" value="1"/>
</dbReference>
<accession>A0A6G1G308</accession>
<dbReference type="InterPro" id="IPR036388">
    <property type="entry name" value="WH-like_DNA-bd_sf"/>
</dbReference>
<reference evidence="5" key="2">
    <citation type="submission" date="2020-04" db="EMBL/GenBank/DDBJ databases">
        <authorList>
            <consortium name="NCBI Genome Project"/>
        </authorList>
    </citation>
    <scope>NUCLEOTIDE SEQUENCE</scope>
    <source>
        <strain evidence="5">CBS 781.70</strain>
    </source>
</reference>
<dbReference type="RefSeq" id="XP_033534128.1">
    <property type="nucleotide sequence ID" value="XM_033680691.1"/>
</dbReference>
<dbReference type="GeneID" id="54421261"/>
<feature type="region of interest" description="Disordered" evidence="1">
    <location>
        <begin position="261"/>
        <end position="294"/>
    </location>
</feature>
<gene>
    <name evidence="3 5" type="ORF">P152DRAFT_466406</name>
</gene>
<dbReference type="Proteomes" id="UP000504638">
    <property type="component" value="Unplaced"/>
</dbReference>
<feature type="region of interest" description="Disordered" evidence="1">
    <location>
        <begin position="1"/>
        <end position="48"/>
    </location>
</feature>
<keyword evidence="4" id="KW-1185">Reference proteome</keyword>
<dbReference type="OrthoDB" id="441517at2759"/>
<evidence type="ECO:0000256" key="1">
    <source>
        <dbReference type="SAM" id="MobiDB-lite"/>
    </source>
</evidence>
<dbReference type="InterPro" id="IPR006785">
    <property type="entry name" value="Pex14_N"/>
</dbReference>
<dbReference type="AlphaFoldDB" id="A0A6G1G308"/>
<feature type="domain" description="Peroxisome membrane anchor protein Pex14p N-terminal" evidence="2">
    <location>
        <begin position="60"/>
        <end position="98"/>
    </location>
</feature>
<name>A0A6G1G308_9PEZI</name>
<dbReference type="Gene3D" id="1.10.10.10">
    <property type="entry name" value="Winged helix-like DNA-binding domain superfamily/Winged helix DNA-binding domain"/>
    <property type="match status" value="1"/>
</dbReference>
<proteinExistence type="predicted"/>
<reference evidence="5" key="3">
    <citation type="submission" date="2025-04" db="UniProtKB">
        <authorList>
            <consortium name="RefSeq"/>
        </authorList>
    </citation>
    <scope>IDENTIFICATION</scope>
    <source>
        <strain evidence="5">CBS 781.70</strain>
    </source>
</reference>
<evidence type="ECO:0000313" key="5">
    <source>
        <dbReference type="RefSeq" id="XP_033534128.1"/>
    </source>
</evidence>
<dbReference type="EMBL" id="ML975157">
    <property type="protein sequence ID" value="KAF1812497.1"/>
    <property type="molecule type" value="Genomic_DNA"/>
</dbReference>
<protein>
    <recommendedName>
        <fullName evidence="2">Peroxisome membrane anchor protein Pex14p N-terminal domain-containing protein</fullName>
    </recommendedName>
</protein>
<evidence type="ECO:0000313" key="4">
    <source>
        <dbReference type="Proteomes" id="UP000504638"/>
    </source>
</evidence>
<evidence type="ECO:0000259" key="2">
    <source>
        <dbReference type="Pfam" id="PF04695"/>
    </source>
</evidence>
<organism evidence="3">
    <name type="scientific">Eremomyces bilateralis CBS 781.70</name>
    <dbReference type="NCBI Taxonomy" id="1392243"/>
    <lineage>
        <taxon>Eukaryota</taxon>
        <taxon>Fungi</taxon>
        <taxon>Dikarya</taxon>
        <taxon>Ascomycota</taxon>
        <taxon>Pezizomycotina</taxon>
        <taxon>Dothideomycetes</taxon>
        <taxon>Dothideomycetes incertae sedis</taxon>
        <taxon>Eremomycetales</taxon>
        <taxon>Eremomycetaceae</taxon>
        <taxon>Eremomyces</taxon>
    </lineage>
</organism>